<dbReference type="Proteomes" id="UP000218702">
    <property type="component" value="Chromosome"/>
</dbReference>
<dbReference type="AlphaFoldDB" id="A0A1Z4V7C7"/>
<gene>
    <name evidence="1" type="ORF">NIES806_35600</name>
</gene>
<organism evidence="1 2">
    <name type="scientific">Dolichospermum compactum NIES-806</name>
    <dbReference type="NCBI Taxonomy" id="1973481"/>
    <lineage>
        <taxon>Bacteria</taxon>
        <taxon>Bacillati</taxon>
        <taxon>Cyanobacteriota</taxon>
        <taxon>Cyanophyceae</taxon>
        <taxon>Nostocales</taxon>
        <taxon>Aphanizomenonaceae</taxon>
        <taxon>Dolichospermum</taxon>
        <taxon>Dolichospermum compactum</taxon>
    </lineage>
</organism>
<dbReference type="KEGG" id="dcm:NIES806_35600"/>
<sequence length="52" mass="6116">MISYGYQRSLTIYPENPQILEILIQTYLFSVNQGRISDKCATYQDYEPVHQS</sequence>
<dbReference type="EMBL" id="AP018316">
    <property type="protein sequence ID" value="BAZ87338.1"/>
    <property type="molecule type" value="Genomic_DNA"/>
</dbReference>
<reference evidence="1 2" key="1">
    <citation type="submission" date="2017-06" db="EMBL/GenBank/DDBJ databases">
        <title>Genome sequencing of cyanobaciteial culture collection at National Institute for Environmental Studies (NIES).</title>
        <authorList>
            <person name="Hirose Y."/>
            <person name="Shimura Y."/>
            <person name="Fujisawa T."/>
            <person name="Nakamura Y."/>
            <person name="Kawachi M."/>
        </authorList>
    </citation>
    <scope>NUCLEOTIDE SEQUENCE [LARGE SCALE GENOMIC DNA]</scope>
    <source>
        <strain evidence="1 2">NIES-806</strain>
    </source>
</reference>
<protein>
    <submittedName>
        <fullName evidence="1">Uncharacterized protein</fullName>
    </submittedName>
</protein>
<evidence type="ECO:0000313" key="2">
    <source>
        <dbReference type="Proteomes" id="UP000218702"/>
    </source>
</evidence>
<evidence type="ECO:0000313" key="1">
    <source>
        <dbReference type="EMBL" id="BAZ87338.1"/>
    </source>
</evidence>
<keyword evidence="2" id="KW-1185">Reference proteome</keyword>
<accession>A0A1Z4V7C7</accession>
<proteinExistence type="predicted"/>
<name>A0A1Z4V7C7_9CYAN</name>